<dbReference type="Proteomes" id="UP001210231">
    <property type="component" value="Unassembled WGS sequence"/>
</dbReference>
<dbReference type="RefSeq" id="WP_407030272.1">
    <property type="nucleotide sequence ID" value="NZ_JAQGEF010000003.1"/>
</dbReference>
<proteinExistence type="predicted"/>
<dbReference type="EMBL" id="JAQGEF010000003">
    <property type="protein sequence ID" value="MDA3613942.1"/>
    <property type="molecule type" value="Genomic_DNA"/>
</dbReference>
<organism evidence="2 3">
    <name type="scientific">Polluticaenibacter yanchengensis</name>
    <dbReference type="NCBI Taxonomy" id="3014562"/>
    <lineage>
        <taxon>Bacteria</taxon>
        <taxon>Pseudomonadati</taxon>
        <taxon>Bacteroidota</taxon>
        <taxon>Chitinophagia</taxon>
        <taxon>Chitinophagales</taxon>
        <taxon>Chitinophagaceae</taxon>
        <taxon>Polluticaenibacter</taxon>
    </lineage>
</organism>
<protein>
    <submittedName>
        <fullName evidence="2">Uncharacterized protein</fullName>
    </submittedName>
</protein>
<feature type="chain" id="PRO_5045368214" evidence="1">
    <location>
        <begin position="20"/>
        <end position="187"/>
    </location>
</feature>
<evidence type="ECO:0000313" key="3">
    <source>
        <dbReference type="Proteomes" id="UP001210231"/>
    </source>
</evidence>
<evidence type="ECO:0000256" key="1">
    <source>
        <dbReference type="SAM" id="SignalP"/>
    </source>
</evidence>
<reference evidence="2 3" key="1">
    <citation type="submission" date="2022-12" db="EMBL/GenBank/DDBJ databases">
        <title>Chitinophagaceae gen. sp. nov., a new member of the family Chitinophagaceae, isolated from soil in a chemical factory.</title>
        <authorList>
            <person name="Ke Z."/>
        </authorList>
    </citation>
    <scope>NUCLEOTIDE SEQUENCE [LARGE SCALE GENOMIC DNA]</scope>
    <source>
        <strain evidence="2 3">LY-5</strain>
    </source>
</reference>
<dbReference type="PROSITE" id="PS51257">
    <property type="entry name" value="PROKAR_LIPOPROTEIN"/>
    <property type="match status" value="1"/>
</dbReference>
<comment type="caution">
    <text evidence="2">The sequence shown here is derived from an EMBL/GenBank/DDBJ whole genome shotgun (WGS) entry which is preliminary data.</text>
</comment>
<name>A0ABT4UGG3_9BACT</name>
<evidence type="ECO:0000313" key="2">
    <source>
        <dbReference type="EMBL" id="MDA3613942.1"/>
    </source>
</evidence>
<keyword evidence="3" id="KW-1185">Reference proteome</keyword>
<sequence length="187" mass="21315">MKLLLFIALLFVLMGCAQSDSNDGFKRLDFGKFTIEVPPSWQKLNEIGIDSDVGGIITDHSDTLRFDLGWYSNKLTEDEPVIIERSELENLYDGRDTGGFIIVEDMQHINAGDYLRNLIVWDTIDGRKAKIVYPKKSGNGLTGIYIDSLWIAGSGIDRFNMYGNHLKPENEKLFLDAIKTLKFYKKR</sequence>
<gene>
    <name evidence="2" type="ORF">O3P16_03925</name>
</gene>
<feature type="signal peptide" evidence="1">
    <location>
        <begin position="1"/>
        <end position="19"/>
    </location>
</feature>
<accession>A0ABT4UGG3</accession>
<keyword evidence="1" id="KW-0732">Signal</keyword>